<dbReference type="Proteomes" id="UP000010087">
    <property type="component" value="Chromosome 1"/>
</dbReference>
<gene>
    <name evidence="1" type="ordered locus">BP1026B_I0185</name>
</gene>
<evidence type="ECO:0000313" key="2">
    <source>
        <dbReference type="Proteomes" id="UP000010087"/>
    </source>
</evidence>
<dbReference type="AlphaFoldDB" id="A0A0H3HIT8"/>
<name>A0A0H3HIT8_BURP2</name>
<dbReference type="KEGG" id="bpz:BP1026B_I0185"/>
<evidence type="ECO:0000313" key="1">
    <source>
        <dbReference type="EMBL" id="AFI64856.1"/>
    </source>
</evidence>
<proteinExistence type="predicted"/>
<accession>A0A0H3HIT8</accession>
<dbReference type="EMBL" id="CP002833">
    <property type="protein sequence ID" value="AFI64856.1"/>
    <property type="molecule type" value="Genomic_DNA"/>
</dbReference>
<sequence>MTAAIRHLKWRTLFRRQIGKVTDSFDREQGADAP</sequence>
<reference evidence="1 2" key="1">
    <citation type="journal article" date="2012" name="PLoS ONE">
        <title>Evolution of Burkholderia pseudomallei in recurrent melioidosis.</title>
        <authorList>
            <person name="Hayden H.S."/>
            <person name="Lim R."/>
            <person name="Brittnacher M.J."/>
            <person name="Sims E.H."/>
            <person name="Ramage E.R."/>
            <person name="Fong C."/>
            <person name="Wu Z."/>
            <person name="Crist E."/>
            <person name="Chang J."/>
            <person name="Zhou Y."/>
            <person name="Radey M."/>
            <person name="Rohmer L."/>
            <person name="Haugen E."/>
            <person name="Gillett W."/>
            <person name="Wuthiekanun V."/>
            <person name="Peacock S.J."/>
            <person name="Kaul R."/>
            <person name="Miller S.I."/>
            <person name="Manoil C."/>
            <person name="Jacobs M.A."/>
        </authorList>
    </citation>
    <scope>NUCLEOTIDE SEQUENCE [LARGE SCALE GENOMIC DNA]</scope>
    <source>
        <strain evidence="1 2">1026b</strain>
    </source>
</reference>
<organism evidence="1 2">
    <name type="scientific">Burkholderia pseudomallei (strain 1026b)</name>
    <dbReference type="NCBI Taxonomy" id="884204"/>
    <lineage>
        <taxon>Bacteria</taxon>
        <taxon>Pseudomonadati</taxon>
        <taxon>Pseudomonadota</taxon>
        <taxon>Betaproteobacteria</taxon>
        <taxon>Burkholderiales</taxon>
        <taxon>Burkholderiaceae</taxon>
        <taxon>Burkholderia</taxon>
        <taxon>pseudomallei group</taxon>
    </lineage>
</organism>
<protein>
    <submittedName>
        <fullName evidence="1">Uncharacterized protein</fullName>
    </submittedName>
</protein>